<dbReference type="STRING" id="366584.SAMN05216377_1286"/>
<dbReference type="RefSeq" id="WP_093089736.1">
    <property type="nucleotide sequence ID" value="NZ_FNBE01000028.1"/>
</dbReference>
<dbReference type="GO" id="GO:0016878">
    <property type="term" value="F:acid-thiol ligase activity"/>
    <property type="evidence" value="ECO:0007669"/>
    <property type="project" value="UniProtKB-ARBA"/>
</dbReference>
<dbReference type="Pfam" id="PF13193">
    <property type="entry name" value="AMP-binding_C"/>
    <property type="match status" value="1"/>
</dbReference>
<protein>
    <submittedName>
        <fullName evidence="4">Mycobactin salicyl-AMP ligase</fullName>
    </submittedName>
</protein>
<keyword evidence="5" id="KW-1185">Reference proteome</keyword>
<dbReference type="InterPro" id="IPR000873">
    <property type="entry name" value="AMP-dep_synth/lig_dom"/>
</dbReference>
<evidence type="ECO:0000313" key="4">
    <source>
        <dbReference type="EMBL" id="SDH60574.1"/>
    </source>
</evidence>
<dbReference type="PANTHER" id="PTHR43767">
    <property type="entry name" value="LONG-CHAIN-FATTY-ACID--COA LIGASE"/>
    <property type="match status" value="1"/>
</dbReference>
<dbReference type="InterPro" id="IPR050237">
    <property type="entry name" value="ATP-dep_AMP-bd_enzyme"/>
</dbReference>
<name>A0A1G8DS89_PSEOR</name>
<dbReference type="Gene3D" id="3.40.50.980">
    <property type="match status" value="2"/>
</dbReference>
<accession>A0A1G8DS89</accession>
<dbReference type="Pfam" id="PF00501">
    <property type="entry name" value="AMP-binding"/>
    <property type="match status" value="1"/>
</dbReference>
<reference evidence="4 5" key="1">
    <citation type="submission" date="2016-10" db="EMBL/GenBank/DDBJ databases">
        <authorList>
            <person name="de Groot N.N."/>
        </authorList>
    </citation>
    <scope>NUCLEOTIDE SEQUENCE [LARGE SCALE GENOMIC DNA]</scope>
    <source>
        <strain evidence="4 5">CGMCC 4.3143</strain>
    </source>
</reference>
<gene>
    <name evidence="4" type="ORF">SAMN05216377_1286</name>
</gene>
<dbReference type="PANTHER" id="PTHR43767:SF1">
    <property type="entry name" value="NONRIBOSOMAL PEPTIDE SYNTHASE PES1 (EUROFUNG)-RELATED"/>
    <property type="match status" value="1"/>
</dbReference>
<organism evidence="4 5">
    <name type="scientific">Pseudonocardia oroxyli</name>
    <dbReference type="NCBI Taxonomy" id="366584"/>
    <lineage>
        <taxon>Bacteria</taxon>
        <taxon>Bacillati</taxon>
        <taxon>Actinomycetota</taxon>
        <taxon>Actinomycetes</taxon>
        <taxon>Pseudonocardiales</taxon>
        <taxon>Pseudonocardiaceae</taxon>
        <taxon>Pseudonocardia</taxon>
    </lineage>
</organism>
<dbReference type="FunFam" id="2.30.38.10:FF:000003">
    <property type="entry name" value="Vibriobactin-specific 2,3-dihydroxybenzoate-AMP ligase"/>
    <property type="match status" value="1"/>
</dbReference>
<dbReference type="AlphaFoldDB" id="A0A1G8DS89"/>
<evidence type="ECO:0000313" key="5">
    <source>
        <dbReference type="Proteomes" id="UP000198967"/>
    </source>
</evidence>
<proteinExistence type="predicted"/>
<dbReference type="InterPro" id="IPR025110">
    <property type="entry name" value="AMP-bd_C"/>
</dbReference>
<keyword evidence="1 4" id="KW-0436">Ligase</keyword>
<evidence type="ECO:0000259" key="2">
    <source>
        <dbReference type="Pfam" id="PF00501"/>
    </source>
</evidence>
<feature type="domain" description="AMP-binding enzyme C-terminal" evidence="3">
    <location>
        <begin position="458"/>
        <end position="536"/>
    </location>
</feature>
<dbReference type="Proteomes" id="UP000198967">
    <property type="component" value="Unassembled WGS sequence"/>
</dbReference>
<evidence type="ECO:0000256" key="1">
    <source>
        <dbReference type="ARBA" id="ARBA00022598"/>
    </source>
</evidence>
<sequence length="549" mass="58362">MTDPGFTPWPAEFVERYVEAGYWGSETLGGLLRGWAARSPGDVALVCGPRRLTYAELDAAADAMAAGFGARGFGPGDHVVVQLPNVAEFVVALFALLRLGAIPVLTMPAHRRAEIVHVAQVSEAVACLVPNRHEGFDHVALAEQVRREVPSVRSVFVRGEPGASVSSVSSVSFGGFEDLADVPVPGARVDDAASAEDVALLLMSGGTTGRPKLIPRTHRDYAYNLRAAAQVCGLTERDVYLAVLPIGHNLPLACPGVLGTLSAGGTAVLAPAPSPDVAFGLVERERVTVSSVVPPLARLWVEAAPQDGRDLSSLDRLMVGGARLDVGTADRVQEVLGVRLIQSLGMAEGLLTQTRPEDPPEIVRSTQGRPMSPADEIRVLDEAGHPVPAGEVGELWTRGPYTLRGYYRAAEYNRLAFDDEGFYRTGDLVRVLPGGHVVVAGRVKEVINRGGENVSATELEEELLGHPAVAAAAVFPLLDDDLGETVCAAVVLRPATPRPPKLKELKAYLRERGLARFKHPDRLLLVDTLPLTGVGKVDKKALAQSAARV</sequence>
<evidence type="ECO:0000259" key="3">
    <source>
        <dbReference type="Pfam" id="PF13193"/>
    </source>
</evidence>
<dbReference type="InterPro" id="IPR020845">
    <property type="entry name" value="AMP-binding_CS"/>
</dbReference>
<dbReference type="OrthoDB" id="9803968at2"/>
<dbReference type="InterPro" id="IPR045851">
    <property type="entry name" value="AMP-bd_C_sf"/>
</dbReference>
<dbReference type="PROSITE" id="PS00455">
    <property type="entry name" value="AMP_BINDING"/>
    <property type="match status" value="1"/>
</dbReference>
<dbReference type="Gene3D" id="2.30.38.10">
    <property type="entry name" value="Luciferase, Domain 3"/>
    <property type="match status" value="1"/>
</dbReference>
<dbReference type="Gene3D" id="3.30.300.30">
    <property type="match status" value="1"/>
</dbReference>
<dbReference type="EMBL" id="FNBE01000028">
    <property type="protein sequence ID" value="SDH60574.1"/>
    <property type="molecule type" value="Genomic_DNA"/>
</dbReference>
<feature type="domain" description="AMP-dependent synthetase/ligase" evidence="2">
    <location>
        <begin position="34"/>
        <end position="407"/>
    </location>
</feature>
<dbReference type="SUPFAM" id="SSF56801">
    <property type="entry name" value="Acetyl-CoA synthetase-like"/>
    <property type="match status" value="1"/>
</dbReference>